<keyword evidence="5" id="KW-1185">Reference proteome</keyword>
<dbReference type="Gene3D" id="3.40.50.12090">
    <property type="match status" value="3"/>
</dbReference>
<dbReference type="GO" id="GO:0008745">
    <property type="term" value="F:N-acetylmuramoyl-L-alanine amidase activity"/>
    <property type="evidence" value="ECO:0007669"/>
    <property type="project" value="UniProtKB-EC"/>
</dbReference>
<keyword evidence="1" id="KW-0732">Signal</keyword>
<dbReference type="PANTHER" id="PTHR30032:SF8">
    <property type="entry name" value="GERMINATION-SPECIFIC N-ACETYLMURAMOYL-L-ALANINE AMIDASE"/>
    <property type="match status" value="1"/>
</dbReference>
<reference evidence="3 5" key="2">
    <citation type="journal article" date="2016" name="Front. Microbiol.">
        <title>Industrial Acetogenic Biocatalysts: A Comparative Metabolic and Genomic Analysis.</title>
        <authorList>
            <person name="Bengelsdorf F."/>
            <person name="Poehlein A."/>
            <person name="Sonja S."/>
            <person name="Erz C."/>
            <person name="Hummel T."/>
            <person name="Hoffmeister S."/>
            <person name="Daniel R."/>
            <person name="Durre P."/>
        </authorList>
    </citation>
    <scope>NUCLEOTIDE SEQUENCE [LARGE SCALE GENOMIC DNA]</scope>
    <source>
        <strain evidence="3 5">PTA-10522</strain>
    </source>
</reference>
<dbReference type="Proteomes" id="UP000077384">
    <property type="component" value="Unassembled WGS sequence"/>
</dbReference>
<dbReference type="PANTHER" id="PTHR30032">
    <property type="entry name" value="N-ACETYLMURAMOYL-L-ALANINE AMIDASE-RELATED"/>
    <property type="match status" value="1"/>
</dbReference>
<evidence type="ECO:0000313" key="4">
    <source>
        <dbReference type="Proteomes" id="UP000077384"/>
    </source>
</evidence>
<dbReference type="InterPro" id="IPR051922">
    <property type="entry name" value="Bact_Sporulation_Assoc"/>
</dbReference>
<dbReference type="EMBL" id="LITQ01000009">
    <property type="protein sequence ID" value="OAA93898.1"/>
    <property type="molecule type" value="Genomic_DNA"/>
</dbReference>
<evidence type="ECO:0000313" key="2">
    <source>
        <dbReference type="EMBL" id="OAA93898.1"/>
    </source>
</evidence>
<feature type="chain" id="PRO_5007880157" evidence="1">
    <location>
        <begin position="27"/>
        <end position="572"/>
    </location>
</feature>
<feature type="signal peptide" evidence="1">
    <location>
        <begin position="1"/>
        <end position="26"/>
    </location>
</feature>
<dbReference type="SUPFAM" id="SSF69318">
    <property type="entry name" value="Integrin alpha N-terminal domain"/>
    <property type="match status" value="1"/>
</dbReference>
<dbReference type="Proteomes" id="UP000093694">
    <property type="component" value="Unassembled WGS sequence"/>
</dbReference>
<dbReference type="Pfam" id="PF04122">
    <property type="entry name" value="CW_binding_2"/>
    <property type="match status" value="3"/>
</dbReference>
<dbReference type="AlphaFoldDB" id="A0A166TND4"/>
<dbReference type="EC" id="3.5.1.28" evidence="2"/>
<name>A0A166TND4_9CLOT</name>
<evidence type="ECO:0000313" key="5">
    <source>
        <dbReference type="Proteomes" id="UP000093694"/>
    </source>
</evidence>
<evidence type="ECO:0000256" key="1">
    <source>
        <dbReference type="SAM" id="SignalP"/>
    </source>
</evidence>
<keyword evidence="2" id="KW-0378">Hydrolase</keyword>
<dbReference type="EMBL" id="LROR01000038">
    <property type="protein sequence ID" value="OBR95227.1"/>
    <property type="molecule type" value="Genomic_DNA"/>
</dbReference>
<dbReference type="InterPro" id="IPR028994">
    <property type="entry name" value="Integrin_alpha_N"/>
</dbReference>
<evidence type="ECO:0000313" key="3">
    <source>
        <dbReference type="EMBL" id="OBR95227.1"/>
    </source>
</evidence>
<reference evidence="2 4" key="1">
    <citation type="journal article" date="2015" name="Biotechnol. Bioeng.">
        <title>Genome sequence and phenotypic characterization of Caulobacter segnis.</title>
        <authorList>
            <person name="Patel S."/>
            <person name="Fletcher B."/>
            <person name="Scott D.C."/>
            <person name="Ely B."/>
        </authorList>
    </citation>
    <scope>NUCLEOTIDE SEQUENCE [LARGE SCALE GENOMIC DNA]</scope>
    <source>
        <strain evidence="2 4">PS02</strain>
    </source>
</reference>
<organism evidence="2 4">
    <name type="scientific">Clostridium coskatii</name>
    <dbReference type="NCBI Taxonomy" id="1705578"/>
    <lineage>
        <taxon>Bacteria</taxon>
        <taxon>Bacillati</taxon>
        <taxon>Bacillota</taxon>
        <taxon>Clostridia</taxon>
        <taxon>Eubacteriales</taxon>
        <taxon>Clostridiaceae</taxon>
        <taxon>Clostridium</taxon>
    </lineage>
</organism>
<protein>
    <submittedName>
        <fullName evidence="2">N-acetylmuramoyl-L-alanine amidase LytC</fullName>
        <ecNumber evidence="2">3.5.1.28</ecNumber>
    </submittedName>
</protein>
<dbReference type="InterPro" id="IPR007253">
    <property type="entry name" value="Cell_wall-bd_2"/>
</dbReference>
<comment type="caution">
    <text evidence="2">The sequence shown here is derived from an EMBL/GenBank/DDBJ whole genome shotgun (WGS) entry which is preliminary data.</text>
</comment>
<proteinExistence type="predicted"/>
<sequence>MNKKFIKVTMALTCAIIASSFHNVFADSGKYYNISRIYGVNRYETSANISRQFDSKEVKNVILASGKDFPDALAGSVLSKKLNAPILLMDDVNDPSQDDSLSYIENYVSKDGTIYVLGGDASVSPQVISCLNKLDFNNIKRLGGKNRFETNNSIVDEINPSKGIPVVLVNGLNFPDALSISSVAASKGYPIFMSLSNSIPDSIIQKITSINPSKIYIVGGTGALDSQVEGQLKNAMNYIKSDDLVRISGSNRYETSIKIANYFNLDSKSVILANGENFPDALSGSALASKLNAPIILTDGVNANVQKKYIDDSKYTSLYILGGQGSVNSSIENSFNGTKLDLDGDFQGNKIINFKTADVNNDGKPENVILACKGDDLSPILYVQDASDGKVIDSKTIKDFSSGKGDIVLADINGDGTPDITAVVENGGNSCIQTCDIETLKDNKFVELGKYGAENSLNPFPESDLSFNLDGYDTFKMYSKSLDKTCSVDLTGDEGIQNIKKDGESVDPYIGHGPRFTVSDIDGDGVYELKVYEDISGSCHADVIGWAKGSYKYKDSSLKLINIDMGSYYPVK</sequence>
<dbReference type="RefSeq" id="WP_063600575.1">
    <property type="nucleotide sequence ID" value="NZ_LITQ01000009.1"/>
</dbReference>
<accession>A0A166TND4</accession>
<gene>
    <name evidence="2" type="primary">lytC_22</name>
    <name evidence="3" type="synonym">lytC_18</name>
    <name evidence="3" type="ORF">CLCOS_15510</name>
    <name evidence="2" type="ORF">WX73_03808</name>
</gene>
<dbReference type="PATRIC" id="fig|1705578.3.peg.3882"/>